<dbReference type="AlphaFoldDB" id="U4K285"/>
<gene>
    <name evidence="6" type="ORF">VIBNI_A0476</name>
</gene>
<keyword evidence="2" id="KW-0805">Transcription regulation</keyword>
<evidence type="ECO:0000256" key="1">
    <source>
        <dbReference type="ARBA" id="ARBA00010466"/>
    </source>
</evidence>
<dbReference type="InterPro" id="IPR036388">
    <property type="entry name" value="WH-like_DNA-bd_sf"/>
</dbReference>
<keyword evidence="7" id="KW-1185">Reference proteome</keyword>
<dbReference type="EMBL" id="FO203526">
    <property type="protein sequence ID" value="CCO56666.1"/>
    <property type="molecule type" value="Genomic_DNA"/>
</dbReference>
<dbReference type="PATRIC" id="fig|1260221.3.peg.450"/>
<dbReference type="RefSeq" id="WP_004407105.1">
    <property type="nucleotide sequence ID" value="NC_022528.1"/>
</dbReference>
<dbReference type="GeneID" id="97542309"/>
<dbReference type="GO" id="GO:0030246">
    <property type="term" value="F:carbohydrate binding"/>
    <property type="evidence" value="ECO:0007669"/>
    <property type="project" value="InterPro"/>
</dbReference>
<dbReference type="InterPro" id="IPR007324">
    <property type="entry name" value="Sugar-bd_dom_put"/>
</dbReference>
<evidence type="ECO:0000313" key="7">
    <source>
        <dbReference type="Proteomes" id="UP000016895"/>
    </source>
</evidence>
<dbReference type="KEGG" id="vni:VIBNI_A0476"/>
<dbReference type="InterPro" id="IPR051054">
    <property type="entry name" value="SorC_transcr_regulators"/>
</dbReference>
<feature type="domain" description="Sugar-binding" evidence="5">
    <location>
        <begin position="64"/>
        <end position="313"/>
    </location>
</feature>
<evidence type="ECO:0000256" key="2">
    <source>
        <dbReference type="ARBA" id="ARBA00023015"/>
    </source>
</evidence>
<accession>U4K285</accession>
<dbReference type="SUPFAM" id="SSF100950">
    <property type="entry name" value="NagB/RpiA/CoA transferase-like"/>
    <property type="match status" value="1"/>
</dbReference>
<reference evidence="6 7" key="1">
    <citation type="journal article" date="2013" name="ISME J.">
        <title>Comparative genomics of pathogenic lineages of Vibrio nigripulchritudo identifies virulence-associated traits.</title>
        <authorList>
            <person name="Goudenege D."/>
            <person name="Labreuche Y."/>
            <person name="Krin E."/>
            <person name="Ansquer D."/>
            <person name="Mangenot S."/>
            <person name="Calteau A."/>
            <person name="Medigue C."/>
            <person name="Mazel D."/>
            <person name="Polz M.F."/>
            <person name="Le Roux F."/>
        </authorList>
    </citation>
    <scope>NUCLEOTIDE SEQUENCE [LARGE SCALE GENOMIC DNA]</scope>
    <source>
        <strain evidence="7">SnF1</strain>
    </source>
</reference>
<dbReference type="Gene3D" id="1.10.10.10">
    <property type="entry name" value="Winged helix-like DNA-binding domain superfamily/Winged helix DNA-binding domain"/>
    <property type="match status" value="1"/>
</dbReference>
<proteinExistence type="inferred from homology"/>
<evidence type="ECO:0000256" key="3">
    <source>
        <dbReference type="ARBA" id="ARBA00023125"/>
    </source>
</evidence>
<dbReference type="InterPro" id="IPR037171">
    <property type="entry name" value="NagB/RpiA_transferase-like"/>
</dbReference>
<dbReference type="Pfam" id="PF04198">
    <property type="entry name" value="Sugar-bind"/>
    <property type="match status" value="1"/>
</dbReference>
<keyword evidence="3" id="KW-0238">DNA-binding</keyword>
<dbReference type="Proteomes" id="UP000016895">
    <property type="component" value="Chromosome 1"/>
</dbReference>
<dbReference type="STRING" id="28173.VIBNI_A0476"/>
<keyword evidence="4" id="KW-0804">Transcription</keyword>
<evidence type="ECO:0000256" key="4">
    <source>
        <dbReference type="ARBA" id="ARBA00023163"/>
    </source>
</evidence>
<organism evidence="6 7">
    <name type="scientific">Vibrio nigripulchritudo</name>
    <dbReference type="NCBI Taxonomy" id="28173"/>
    <lineage>
        <taxon>Bacteria</taxon>
        <taxon>Pseudomonadati</taxon>
        <taxon>Pseudomonadota</taxon>
        <taxon>Gammaproteobacteria</taxon>
        <taxon>Vibrionales</taxon>
        <taxon>Vibrionaceae</taxon>
        <taxon>Vibrio</taxon>
    </lineage>
</organism>
<dbReference type="Gene3D" id="3.40.50.1360">
    <property type="match status" value="1"/>
</dbReference>
<dbReference type="OrthoDB" id="8339232at2"/>
<comment type="similarity">
    <text evidence="1">Belongs to the SorC transcriptional regulatory family.</text>
</comment>
<dbReference type="PANTHER" id="PTHR34294">
    <property type="entry name" value="TRANSCRIPTIONAL REGULATOR-RELATED"/>
    <property type="match status" value="1"/>
</dbReference>
<sequence>MPNDTSEFQLMTEIATLYYIESETQEAIASRFDISRMKVGRLLKRAHAEGIVDVRVKHHPALINDLEQNLIEKFGIKRALIAPDYANPDVQRKEVAALVSDYFTSQLEEESVVAVGMGRNVAAVADNVFADKQHSCTFVCAIGGSLKAGELINPDHICRRLASKFGGKSQSLYAPAFVQNMTLMEELLKNSTVKQTLDKARRADFALVGIGDMSEDSNMVRMGWFSPQEIAEARLNGTVGDMMGYDFIDIHGKESTTKMQGRVIGLQLDDLLRIPNVIAIASESTKAAGILGALRTGAIDTLATSYANALTVLSLDDAIKKS</sequence>
<evidence type="ECO:0000313" key="6">
    <source>
        <dbReference type="EMBL" id="CCO56666.1"/>
    </source>
</evidence>
<evidence type="ECO:0000259" key="5">
    <source>
        <dbReference type="Pfam" id="PF04198"/>
    </source>
</evidence>
<dbReference type="PANTHER" id="PTHR34294:SF12">
    <property type="entry name" value="SUGAR-BINDING TRANSCRIPTIONAL REGULATOR"/>
    <property type="match status" value="1"/>
</dbReference>
<dbReference type="GO" id="GO:0003677">
    <property type="term" value="F:DNA binding"/>
    <property type="evidence" value="ECO:0007669"/>
    <property type="project" value="UniProtKB-KW"/>
</dbReference>
<name>U4K285_9VIBR</name>
<protein>
    <submittedName>
        <fullName evidence="6">Putative Transcriptional regulator containing Sugar-binding domain</fullName>
    </submittedName>
</protein>